<feature type="signal peptide" evidence="2">
    <location>
        <begin position="1"/>
        <end position="43"/>
    </location>
</feature>
<evidence type="ECO:0000313" key="3">
    <source>
        <dbReference type="EMBL" id="MBD2180914.1"/>
    </source>
</evidence>
<dbReference type="RefSeq" id="WP_190463601.1">
    <property type="nucleotide sequence ID" value="NZ_JACJPW010000013.1"/>
</dbReference>
<evidence type="ECO:0000256" key="2">
    <source>
        <dbReference type="SAM" id="SignalP"/>
    </source>
</evidence>
<reference evidence="3" key="2">
    <citation type="submission" date="2020-08" db="EMBL/GenBank/DDBJ databases">
        <authorList>
            <person name="Chen M."/>
            <person name="Teng W."/>
            <person name="Zhao L."/>
            <person name="Hu C."/>
            <person name="Zhou Y."/>
            <person name="Han B."/>
            <person name="Song L."/>
            <person name="Shu W."/>
        </authorList>
    </citation>
    <scope>NUCLEOTIDE SEQUENCE</scope>
    <source>
        <strain evidence="3">FACHB-1375</strain>
    </source>
</reference>
<accession>A0A926VEC2</accession>
<feature type="compositionally biased region" description="Basic and acidic residues" evidence="1">
    <location>
        <begin position="102"/>
        <end position="124"/>
    </location>
</feature>
<evidence type="ECO:0000313" key="4">
    <source>
        <dbReference type="Proteomes" id="UP000641646"/>
    </source>
</evidence>
<comment type="caution">
    <text evidence="3">The sequence shown here is derived from an EMBL/GenBank/DDBJ whole genome shotgun (WGS) entry which is preliminary data.</text>
</comment>
<feature type="region of interest" description="Disordered" evidence="1">
    <location>
        <begin position="79"/>
        <end position="130"/>
    </location>
</feature>
<protein>
    <submittedName>
        <fullName evidence="3">Uncharacterized protein</fullName>
    </submittedName>
</protein>
<keyword evidence="4" id="KW-1185">Reference proteome</keyword>
<dbReference type="EMBL" id="JACJPW010000013">
    <property type="protein sequence ID" value="MBD2180914.1"/>
    <property type="molecule type" value="Genomic_DNA"/>
</dbReference>
<organism evidence="3 4">
    <name type="scientific">Aerosakkonema funiforme FACHB-1375</name>
    <dbReference type="NCBI Taxonomy" id="2949571"/>
    <lineage>
        <taxon>Bacteria</taxon>
        <taxon>Bacillati</taxon>
        <taxon>Cyanobacteriota</taxon>
        <taxon>Cyanophyceae</taxon>
        <taxon>Oscillatoriophycideae</taxon>
        <taxon>Aerosakkonematales</taxon>
        <taxon>Aerosakkonemataceae</taxon>
        <taxon>Aerosakkonema</taxon>
    </lineage>
</organism>
<dbReference type="Proteomes" id="UP000641646">
    <property type="component" value="Unassembled WGS sequence"/>
</dbReference>
<proteinExistence type="predicted"/>
<keyword evidence="2" id="KW-0732">Signal</keyword>
<feature type="compositionally biased region" description="Polar residues" evidence="1">
    <location>
        <begin position="86"/>
        <end position="99"/>
    </location>
</feature>
<feature type="chain" id="PRO_5036851344" evidence="2">
    <location>
        <begin position="44"/>
        <end position="149"/>
    </location>
</feature>
<sequence length="149" mass="16051">MKLNFVTKRLSTVGRWMATALFCVSAIAFFWVGAFFSNSPAMAAPLTNAIASADVGSQAQGKASEDAGRTKNFVRDAAEQVKKTANKNASRVEQATGSDGNFIERKAKRDADRIEKRANEDSARTQEAIDNTKNALESAIDGIKDAFGK</sequence>
<evidence type="ECO:0000256" key="1">
    <source>
        <dbReference type="SAM" id="MobiDB-lite"/>
    </source>
</evidence>
<gene>
    <name evidence="3" type="ORF">H6G03_07325</name>
</gene>
<dbReference type="AlphaFoldDB" id="A0A926VEC2"/>
<reference evidence="3" key="1">
    <citation type="journal article" date="2015" name="ISME J.">
        <title>Draft Genome Sequence of Streptomyces incarnatus NRRL8089, which Produces the Nucleoside Antibiotic Sinefungin.</title>
        <authorList>
            <person name="Oshima K."/>
            <person name="Hattori M."/>
            <person name="Shimizu H."/>
            <person name="Fukuda K."/>
            <person name="Nemoto M."/>
            <person name="Inagaki K."/>
            <person name="Tamura T."/>
        </authorList>
    </citation>
    <scope>NUCLEOTIDE SEQUENCE</scope>
    <source>
        <strain evidence="3">FACHB-1375</strain>
    </source>
</reference>
<name>A0A926VEC2_9CYAN</name>